<dbReference type="AlphaFoldDB" id="A0A7Z0C3F0"/>
<accession>A0A7Z0C3F0</accession>
<proteinExistence type="predicted"/>
<sequence>MRDPSSRISLDRAVDLTRTGDLWLFRGRSTADHAIRVLTNAPVNHVGMAVVLDDLPPLMWHAELGKGLVDVWTGQHQRGVQLHDLRAAVRQWHDRYDQQAWLRQLDAGPDGVTAQMEDAVLRTVARLDGTPFPSTAKLVGRWARGRVRRQAPAELTYCAEVVAATYTAMGLLPETLPTNYYDPGMFWSGDALPLPDGVRLGAEIAVEPLTHREVTRARSEGGHALVGERPDTGLGGEQQTVVGELLAGPAGGGAPPDLAGGAGLVVARLEHLGQPLLELGEHQVGLALAAVLLQHLDDDGLELRLVGTPAGRRADRGRLLGRSRGRDPLAGHGRGLGWGLDRLGCRRVAVHAGRQRQVAVLAVVLGHGPDTTACWLGTRPGRRHGHQRVWTCSRSRAS</sequence>
<protein>
    <submittedName>
        <fullName evidence="1">Uncharacterized protein</fullName>
    </submittedName>
</protein>
<gene>
    <name evidence="1" type="ORF">BKA05_000526</name>
</gene>
<dbReference type="Gene3D" id="3.90.1720.10">
    <property type="entry name" value="endopeptidase domain like (from Nostoc punctiforme)"/>
    <property type="match status" value="1"/>
</dbReference>
<reference evidence="1 2" key="1">
    <citation type="submission" date="2020-07" db="EMBL/GenBank/DDBJ databases">
        <title>Sequencing the genomes of 1000 actinobacteria strains.</title>
        <authorList>
            <person name="Klenk H.-P."/>
        </authorList>
    </citation>
    <scope>NUCLEOTIDE SEQUENCE [LARGE SCALE GENOMIC DNA]</scope>
    <source>
        <strain evidence="1 2">DSM 18248</strain>
    </source>
</reference>
<dbReference type="Proteomes" id="UP000537326">
    <property type="component" value="Unassembled WGS sequence"/>
</dbReference>
<evidence type="ECO:0000313" key="1">
    <source>
        <dbReference type="EMBL" id="NYI09011.1"/>
    </source>
</evidence>
<dbReference type="SUPFAM" id="SSF54001">
    <property type="entry name" value="Cysteine proteinases"/>
    <property type="match status" value="1"/>
</dbReference>
<name>A0A7Z0C3F0_9ACTN</name>
<dbReference type="EMBL" id="JACBZI010000001">
    <property type="protein sequence ID" value="NYI09011.1"/>
    <property type="molecule type" value="Genomic_DNA"/>
</dbReference>
<organism evidence="1 2">
    <name type="scientific">Nocardioides marinus</name>
    <dbReference type="NCBI Taxonomy" id="374514"/>
    <lineage>
        <taxon>Bacteria</taxon>
        <taxon>Bacillati</taxon>
        <taxon>Actinomycetota</taxon>
        <taxon>Actinomycetes</taxon>
        <taxon>Propionibacteriales</taxon>
        <taxon>Nocardioidaceae</taxon>
        <taxon>Nocardioides</taxon>
    </lineage>
</organism>
<keyword evidence="2" id="KW-1185">Reference proteome</keyword>
<dbReference type="InterPro" id="IPR038765">
    <property type="entry name" value="Papain-like_cys_pep_sf"/>
</dbReference>
<comment type="caution">
    <text evidence="1">The sequence shown here is derived from an EMBL/GenBank/DDBJ whole genome shotgun (WGS) entry which is preliminary data.</text>
</comment>
<evidence type="ECO:0000313" key="2">
    <source>
        <dbReference type="Proteomes" id="UP000537326"/>
    </source>
</evidence>